<evidence type="ECO:0000256" key="2">
    <source>
        <dbReference type="ARBA" id="ARBA00010842"/>
    </source>
</evidence>
<evidence type="ECO:0000256" key="3">
    <source>
        <dbReference type="ARBA" id="ARBA00022473"/>
    </source>
</evidence>
<dbReference type="Gene3D" id="2.10.80.10">
    <property type="entry name" value="Lipase, subunit A"/>
    <property type="match status" value="1"/>
</dbReference>
<keyword evidence="5" id="KW-0879">Wnt signaling pathway</keyword>
<dbReference type="Proteomes" id="UP001292094">
    <property type="component" value="Unassembled WGS sequence"/>
</dbReference>
<evidence type="ECO:0000313" key="10">
    <source>
        <dbReference type="Proteomes" id="UP001292094"/>
    </source>
</evidence>
<dbReference type="PANTHER" id="PTHR12113">
    <property type="entry name" value="DICKKOPF3-LIKE 3"/>
    <property type="match status" value="1"/>
</dbReference>
<dbReference type="GO" id="GO:0048019">
    <property type="term" value="F:receptor antagonist activity"/>
    <property type="evidence" value="ECO:0007669"/>
    <property type="project" value="TreeGrafter"/>
</dbReference>
<evidence type="ECO:0000313" key="9">
    <source>
        <dbReference type="EMBL" id="KAK4297015.1"/>
    </source>
</evidence>
<dbReference type="InterPro" id="IPR006796">
    <property type="entry name" value="Dickkopf_N"/>
</dbReference>
<dbReference type="GO" id="GO:0039706">
    <property type="term" value="F:co-receptor binding"/>
    <property type="evidence" value="ECO:0007669"/>
    <property type="project" value="TreeGrafter"/>
</dbReference>
<dbReference type="GO" id="GO:0090090">
    <property type="term" value="P:negative regulation of canonical Wnt signaling pathway"/>
    <property type="evidence" value="ECO:0007669"/>
    <property type="project" value="TreeGrafter"/>
</dbReference>
<proteinExistence type="inferred from homology"/>
<keyword evidence="3" id="KW-0217">Developmental protein</keyword>
<dbReference type="InterPro" id="IPR039863">
    <property type="entry name" value="DKK1-4"/>
</dbReference>
<evidence type="ECO:0000256" key="1">
    <source>
        <dbReference type="ARBA" id="ARBA00004613"/>
    </source>
</evidence>
<comment type="similarity">
    <text evidence="2">Belongs to the dickkopf family.</text>
</comment>
<organism evidence="9 10">
    <name type="scientific">Petrolisthes manimaculis</name>
    <dbReference type="NCBI Taxonomy" id="1843537"/>
    <lineage>
        <taxon>Eukaryota</taxon>
        <taxon>Metazoa</taxon>
        <taxon>Ecdysozoa</taxon>
        <taxon>Arthropoda</taxon>
        <taxon>Crustacea</taxon>
        <taxon>Multicrustacea</taxon>
        <taxon>Malacostraca</taxon>
        <taxon>Eumalacostraca</taxon>
        <taxon>Eucarida</taxon>
        <taxon>Decapoda</taxon>
        <taxon>Pleocyemata</taxon>
        <taxon>Anomura</taxon>
        <taxon>Galatheoidea</taxon>
        <taxon>Porcellanidae</taxon>
        <taxon>Petrolisthes</taxon>
    </lineage>
</organism>
<evidence type="ECO:0000256" key="5">
    <source>
        <dbReference type="ARBA" id="ARBA00022687"/>
    </source>
</evidence>
<accession>A0AAE1NVE2</accession>
<reference evidence="9" key="1">
    <citation type="submission" date="2023-11" db="EMBL/GenBank/DDBJ databases">
        <title>Genome assemblies of two species of porcelain crab, Petrolisthes cinctipes and Petrolisthes manimaculis (Anomura: Porcellanidae).</title>
        <authorList>
            <person name="Angst P."/>
        </authorList>
    </citation>
    <scope>NUCLEOTIDE SEQUENCE</scope>
    <source>
        <strain evidence="9">PB745_02</strain>
        <tissue evidence="9">Gill</tissue>
    </source>
</reference>
<keyword evidence="10" id="KW-1185">Reference proteome</keyword>
<evidence type="ECO:0000256" key="4">
    <source>
        <dbReference type="ARBA" id="ARBA00022525"/>
    </source>
</evidence>
<evidence type="ECO:0000259" key="8">
    <source>
        <dbReference type="Pfam" id="PF04706"/>
    </source>
</evidence>
<dbReference type="PANTHER" id="PTHR12113:SF31">
    <property type="entry name" value="DICKKOPF N-TERMINAL CYSTEINE-RICH DOMAIN-CONTAINING PROTEIN"/>
    <property type="match status" value="1"/>
</dbReference>
<keyword evidence="7" id="KW-1015">Disulfide bond</keyword>
<dbReference type="Pfam" id="PF04706">
    <property type="entry name" value="Dickkopf_N"/>
    <property type="match status" value="1"/>
</dbReference>
<keyword evidence="6" id="KW-0732">Signal</keyword>
<evidence type="ECO:0000256" key="7">
    <source>
        <dbReference type="ARBA" id="ARBA00023157"/>
    </source>
</evidence>
<dbReference type="GO" id="GO:0016055">
    <property type="term" value="P:Wnt signaling pathway"/>
    <property type="evidence" value="ECO:0007669"/>
    <property type="project" value="UniProtKB-KW"/>
</dbReference>
<protein>
    <recommendedName>
        <fullName evidence="8">Dickkopf N-terminal cysteine-rich domain-containing protein</fullName>
    </recommendedName>
</protein>
<dbReference type="GO" id="GO:0005615">
    <property type="term" value="C:extracellular space"/>
    <property type="evidence" value="ECO:0007669"/>
    <property type="project" value="TreeGrafter"/>
</dbReference>
<evidence type="ECO:0000256" key="6">
    <source>
        <dbReference type="ARBA" id="ARBA00022729"/>
    </source>
</evidence>
<dbReference type="EMBL" id="JAWZYT010003728">
    <property type="protein sequence ID" value="KAK4297015.1"/>
    <property type="molecule type" value="Genomic_DNA"/>
</dbReference>
<sequence length="189" mass="21536">MPPGVECGVLPWLFTVRAAKRHTEPRYDPYLDLRLCNMDQVCRRGEFCDQHYGVCRIKVSINQHCRRDAMCDRGMDCMFGKCQPRVQRGEEGARCRKDRDCGKDMCCVRRSGEEVCQRRLPLGAACFVPEGGPEYAVNGKCPCLDFLICKYVSSDPPPQDPTSAFWNTYDNMRCVPPSHTPPPPERHST</sequence>
<comment type="subcellular location">
    <subcellularLocation>
        <location evidence="1">Secreted</location>
    </subcellularLocation>
</comment>
<gene>
    <name evidence="9" type="ORF">Pmani_030533</name>
</gene>
<feature type="domain" description="Dickkopf N-terminal cysteine-rich" evidence="8">
    <location>
        <begin position="36"/>
        <end position="83"/>
    </location>
</feature>
<comment type="caution">
    <text evidence="9">The sequence shown here is derived from an EMBL/GenBank/DDBJ whole genome shotgun (WGS) entry which is preliminary data.</text>
</comment>
<dbReference type="AlphaFoldDB" id="A0AAE1NVE2"/>
<keyword evidence="4" id="KW-0964">Secreted</keyword>
<name>A0AAE1NVE2_9EUCA</name>